<organism evidence="2 3">
    <name type="scientific">Amycolatopsis dongchuanensis</name>
    <dbReference type="NCBI Taxonomy" id="1070866"/>
    <lineage>
        <taxon>Bacteria</taxon>
        <taxon>Bacillati</taxon>
        <taxon>Actinomycetota</taxon>
        <taxon>Actinomycetes</taxon>
        <taxon>Pseudonocardiales</taxon>
        <taxon>Pseudonocardiaceae</taxon>
        <taxon>Amycolatopsis</taxon>
    </lineage>
</organism>
<protein>
    <submittedName>
        <fullName evidence="2">RNase adapter RapZ</fullName>
    </submittedName>
</protein>
<dbReference type="Proteomes" id="UP001500192">
    <property type="component" value="Unassembled WGS sequence"/>
</dbReference>
<dbReference type="Pfam" id="PF22740">
    <property type="entry name" value="PapZ_C"/>
    <property type="match status" value="1"/>
</dbReference>
<evidence type="ECO:0000313" key="3">
    <source>
        <dbReference type="Proteomes" id="UP001500192"/>
    </source>
</evidence>
<reference evidence="3" key="1">
    <citation type="journal article" date="2019" name="Int. J. Syst. Evol. Microbiol.">
        <title>The Global Catalogue of Microorganisms (GCM) 10K type strain sequencing project: providing services to taxonomists for standard genome sequencing and annotation.</title>
        <authorList>
            <consortium name="The Broad Institute Genomics Platform"/>
            <consortium name="The Broad Institute Genome Sequencing Center for Infectious Disease"/>
            <person name="Wu L."/>
            <person name="Ma J."/>
        </authorList>
    </citation>
    <scope>NUCLEOTIDE SEQUENCE [LARGE SCALE GENOMIC DNA]</scope>
    <source>
        <strain evidence="3">JCM 18054</strain>
    </source>
</reference>
<feature type="domain" description="RapZ C-terminal" evidence="1">
    <location>
        <begin position="17"/>
        <end position="135"/>
    </location>
</feature>
<sequence length="142" mass="15719">MSEKYWVVEVPRGEVLKVAVTSFGYLHGAPPKAHLVVDVRDCLHNPANGRAMRELTGLYPQVREHVLATPGATDVLASLLSTVRTLHRLHDPRRLKVLVAIGCAGGRHRSVVLANELMRTLNRQGIATEVEHRDVARPVVTR</sequence>
<proteinExistence type="predicted"/>
<evidence type="ECO:0000313" key="2">
    <source>
        <dbReference type="EMBL" id="GAA4663524.1"/>
    </source>
</evidence>
<dbReference type="PANTHER" id="PTHR30448">
    <property type="entry name" value="RNASE ADAPTER PROTEIN RAPZ"/>
    <property type="match status" value="1"/>
</dbReference>
<dbReference type="InterPro" id="IPR053931">
    <property type="entry name" value="RapZ_C"/>
</dbReference>
<keyword evidence="3" id="KW-1185">Reference proteome</keyword>
<comment type="caution">
    <text evidence="2">The sequence shown here is derived from an EMBL/GenBank/DDBJ whole genome shotgun (WGS) entry which is preliminary data.</text>
</comment>
<dbReference type="EMBL" id="BAABIB010000132">
    <property type="protein sequence ID" value="GAA4663524.1"/>
    <property type="molecule type" value="Genomic_DNA"/>
</dbReference>
<dbReference type="InterPro" id="IPR005337">
    <property type="entry name" value="RapZ-like"/>
</dbReference>
<evidence type="ECO:0000259" key="1">
    <source>
        <dbReference type="Pfam" id="PF22740"/>
    </source>
</evidence>
<dbReference type="PANTHER" id="PTHR30448:SF0">
    <property type="entry name" value="RNASE ADAPTER PROTEIN RAPZ"/>
    <property type="match status" value="1"/>
</dbReference>
<dbReference type="RefSeq" id="WP_346056005.1">
    <property type="nucleotide sequence ID" value="NZ_BAABIB010000132.1"/>
</dbReference>
<gene>
    <name evidence="2" type="ORF">GCM10023214_65290</name>
</gene>
<accession>A0ABP8VIA1</accession>
<name>A0ABP8VIA1_9PSEU</name>